<protein>
    <submittedName>
        <fullName evidence="2">Uncharacterized protein DUF397</fullName>
    </submittedName>
</protein>
<evidence type="ECO:0000259" key="1">
    <source>
        <dbReference type="Pfam" id="PF04149"/>
    </source>
</evidence>
<gene>
    <name evidence="2" type="ORF">DFR74_11657</name>
</gene>
<feature type="domain" description="DUF397" evidence="1">
    <location>
        <begin position="7"/>
        <end position="26"/>
    </location>
</feature>
<evidence type="ECO:0000313" key="3">
    <source>
        <dbReference type="Proteomes" id="UP000252586"/>
    </source>
</evidence>
<dbReference type="Pfam" id="PF04149">
    <property type="entry name" value="DUF397"/>
    <property type="match status" value="2"/>
</dbReference>
<name>A0A366D3I1_9NOCA</name>
<comment type="caution">
    <text evidence="2">The sequence shown here is derived from an EMBL/GenBank/DDBJ whole genome shotgun (WGS) entry which is preliminary data.</text>
</comment>
<sequence length="136" mass="14833">MNTGTRLEWRTSSYSSNGENCVEVAPSAGWRTSSHSGAGENCVDVAPRDSRVYLRHSKHPSHGTITFDLHAWTAFIDESRSGSRSANGIVNVRKDGADTLVQTADGAIRLRFDDGEWTAFVAGARDGEFDFLPNTN</sequence>
<organism evidence="2 3">
    <name type="scientific">Nocardia puris</name>
    <dbReference type="NCBI Taxonomy" id="208602"/>
    <lineage>
        <taxon>Bacteria</taxon>
        <taxon>Bacillati</taxon>
        <taxon>Actinomycetota</taxon>
        <taxon>Actinomycetes</taxon>
        <taxon>Mycobacteriales</taxon>
        <taxon>Nocardiaceae</taxon>
        <taxon>Nocardia</taxon>
    </lineage>
</organism>
<feature type="domain" description="DUF397" evidence="1">
    <location>
        <begin position="28"/>
        <end position="78"/>
    </location>
</feature>
<dbReference type="EMBL" id="QNRE01000016">
    <property type="protein sequence ID" value="RBO84496.1"/>
    <property type="molecule type" value="Genomic_DNA"/>
</dbReference>
<dbReference type="InterPro" id="IPR007278">
    <property type="entry name" value="DUF397"/>
</dbReference>
<dbReference type="RefSeq" id="WP_051047393.1">
    <property type="nucleotide sequence ID" value="NZ_CP107943.1"/>
</dbReference>
<reference evidence="2 3" key="1">
    <citation type="submission" date="2018-06" db="EMBL/GenBank/DDBJ databases">
        <title>Genomic Encyclopedia of Type Strains, Phase IV (KMG-IV): sequencing the most valuable type-strain genomes for metagenomic binning, comparative biology and taxonomic classification.</title>
        <authorList>
            <person name="Goeker M."/>
        </authorList>
    </citation>
    <scope>NUCLEOTIDE SEQUENCE [LARGE SCALE GENOMIC DNA]</scope>
    <source>
        <strain evidence="2 3">DSM 44599</strain>
    </source>
</reference>
<accession>A0A366D3I1</accession>
<proteinExistence type="predicted"/>
<dbReference type="STRING" id="1210090.GCA_001613185_03988"/>
<dbReference type="Proteomes" id="UP000252586">
    <property type="component" value="Unassembled WGS sequence"/>
</dbReference>
<dbReference type="OrthoDB" id="4556373at2"/>
<keyword evidence="3" id="KW-1185">Reference proteome</keyword>
<dbReference type="GeneID" id="80346311"/>
<dbReference type="AlphaFoldDB" id="A0A366D3I1"/>
<evidence type="ECO:0000313" key="2">
    <source>
        <dbReference type="EMBL" id="RBO84496.1"/>
    </source>
</evidence>